<organism evidence="6 8">
    <name type="scientific">Candidatus Cryosericum hinesii</name>
    <dbReference type="NCBI Taxonomy" id="2290915"/>
    <lineage>
        <taxon>Bacteria</taxon>
        <taxon>Pseudomonadati</taxon>
        <taxon>Caldisericota/Cryosericota group</taxon>
        <taxon>Candidatus Cryosericota</taxon>
        <taxon>Candidatus Cryosericia</taxon>
        <taxon>Candidatus Cryosericales</taxon>
        <taxon>Candidatus Cryosericaceae</taxon>
        <taxon>Candidatus Cryosericum</taxon>
    </lineage>
</organism>
<dbReference type="EMBL" id="QXIW01000029">
    <property type="protein sequence ID" value="RIE12645.1"/>
    <property type="molecule type" value="Genomic_DNA"/>
</dbReference>
<dbReference type="AlphaFoldDB" id="A0A398DC02"/>
<dbReference type="Proteomes" id="UP000266042">
    <property type="component" value="Unassembled WGS sequence"/>
</dbReference>
<dbReference type="PANTHER" id="PTHR35333:SF3">
    <property type="entry name" value="BETA-LACTAMASE-TYPE TRANSPEPTIDASE FOLD CONTAINING PROTEIN"/>
    <property type="match status" value="1"/>
</dbReference>
<evidence type="ECO:0000256" key="1">
    <source>
        <dbReference type="ARBA" id="ARBA00001526"/>
    </source>
</evidence>
<dbReference type="SUPFAM" id="SSF56601">
    <property type="entry name" value="beta-lactamase/transpeptidase-like"/>
    <property type="match status" value="1"/>
</dbReference>
<evidence type="ECO:0000313" key="6">
    <source>
        <dbReference type="EMBL" id="RIE12645.1"/>
    </source>
</evidence>
<comment type="caution">
    <text evidence="6">The sequence shown here is derived from an EMBL/GenBank/DDBJ whole genome shotgun (WGS) entry which is preliminary data.</text>
</comment>
<protein>
    <recommendedName>
        <fullName evidence="3">beta-lactamase</fullName>
        <ecNumber evidence="3">3.5.2.6</ecNumber>
    </recommendedName>
</protein>
<evidence type="ECO:0000313" key="7">
    <source>
        <dbReference type="Proteomes" id="UP000265724"/>
    </source>
</evidence>
<evidence type="ECO:0000313" key="5">
    <source>
        <dbReference type="EMBL" id="RIE12447.1"/>
    </source>
</evidence>
<dbReference type="GO" id="GO:0008800">
    <property type="term" value="F:beta-lactamase activity"/>
    <property type="evidence" value="ECO:0007669"/>
    <property type="project" value="UniProtKB-EC"/>
</dbReference>
<accession>A0A398DC02</accession>
<keyword evidence="7" id="KW-1185">Reference proteome</keyword>
<comment type="catalytic activity">
    <reaction evidence="1">
        <text>a beta-lactam + H2O = a substituted beta-amino acid</text>
        <dbReference type="Rhea" id="RHEA:20401"/>
        <dbReference type="ChEBI" id="CHEBI:15377"/>
        <dbReference type="ChEBI" id="CHEBI:35627"/>
        <dbReference type="ChEBI" id="CHEBI:140347"/>
        <dbReference type="EC" id="3.5.2.6"/>
    </reaction>
</comment>
<proteinExistence type="inferred from homology"/>
<dbReference type="InterPro" id="IPR012338">
    <property type="entry name" value="Beta-lactam/transpept-like"/>
</dbReference>
<dbReference type="Gene3D" id="3.40.710.10">
    <property type="entry name" value="DD-peptidase/beta-lactamase superfamily"/>
    <property type="match status" value="1"/>
</dbReference>
<dbReference type="InterPro" id="IPR045155">
    <property type="entry name" value="Beta-lactam_cat"/>
</dbReference>
<dbReference type="Proteomes" id="UP000265724">
    <property type="component" value="Unassembled WGS sequence"/>
</dbReference>
<evidence type="ECO:0000313" key="8">
    <source>
        <dbReference type="Proteomes" id="UP000266042"/>
    </source>
</evidence>
<sequence length="275" mass="30028">MKQDARYLPVQKALQGVLATVTFPCAVHAELLSAEDRCLIFSQNSNLPFGAASIIKLPVLVCVAQLVELGDLVWDRPIRLTVAAPHGTGLLEYLDRSRPWSVQDLCIMMMGVSDNMACNQLIEEIGIERLNDVLHDLGYEATSIRRRMMDHEMLARGIDNSVTAADIADMLARLYAHRLVSNEASQRMLGYLRMNQLKDLIAWTLPGSAALAGKTGGMPGSLLDAELVSVADGPTYSLCVFASGFDRAVQAKRLMTEVSERVYEAVSGGRSADCI</sequence>
<comment type="similarity">
    <text evidence="2">Belongs to the class-A beta-lactamase family.</text>
</comment>
<dbReference type="EMBL" id="QXIX01000055">
    <property type="protein sequence ID" value="RIE12447.1"/>
    <property type="molecule type" value="Genomic_DNA"/>
</dbReference>
<gene>
    <name evidence="5" type="ORF">SMC2_07545</name>
    <name evidence="6" type="ORF">SMC3_06090</name>
</gene>
<name>A0A398DC02_9BACT</name>
<evidence type="ECO:0000259" key="4">
    <source>
        <dbReference type="Pfam" id="PF13354"/>
    </source>
</evidence>
<reference evidence="7 8" key="1">
    <citation type="submission" date="2018-09" db="EMBL/GenBank/DDBJ databases">
        <title>Discovery and Ecogenomic Context for Candidatus Cryosericales, a Global Caldiserica Order Active in Thawing Permafrost.</title>
        <authorList>
            <person name="Martinez M.A."/>
            <person name="Woodcroft B.J."/>
            <person name="Ignacio Espinoza J.C."/>
            <person name="Zayed A."/>
            <person name="Singleton C.M."/>
            <person name="Boyd J."/>
            <person name="Li Y.-F."/>
            <person name="Purvine S."/>
            <person name="Maughan H."/>
            <person name="Hodgkins S.B."/>
            <person name="Anderson D."/>
            <person name="Sederholm M."/>
            <person name="Temperton B."/>
            <person name="Saleska S.R."/>
            <person name="Tyson G.W."/>
            <person name="Rich V.I."/>
        </authorList>
    </citation>
    <scope>NUCLEOTIDE SEQUENCE [LARGE SCALE GENOMIC DNA]</scope>
    <source>
        <strain evidence="5 7">SMC2</strain>
        <strain evidence="6 8">SMC3</strain>
    </source>
</reference>
<dbReference type="RefSeq" id="WP_119088016.1">
    <property type="nucleotide sequence ID" value="NZ_QXIW01000029.1"/>
</dbReference>
<dbReference type="GO" id="GO:0046677">
    <property type="term" value="P:response to antibiotic"/>
    <property type="evidence" value="ECO:0007669"/>
    <property type="project" value="InterPro"/>
</dbReference>
<dbReference type="Pfam" id="PF13354">
    <property type="entry name" value="Beta-lactamase2"/>
    <property type="match status" value="1"/>
</dbReference>
<keyword evidence="6" id="KW-0378">Hydrolase</keyword>
<dbReference type="GO" id="GO:0030655">
    <property type="term" value="P:beta-lactam antibiotic catabolic process"/>
    <property type="evidence" value="ECO:0007669"/>
    <property type="project" value="InterPro"/>
</dbReference>
<feature type="domain" description="Beta-lactamase class A catalytic" evidence="4">
    <location>
        <begin position="41"/>
        <end position="241"/>
    </location>
</feature>
<evidence type="ECO:0000256" key="3">
    <source>
        <dbReference type="ARBA" id="ARBA00012865"/>
    </source>
</evidence>
<dbReference type="PANTHER" id="PTHR35333">
    <property type="entry name" value="BETA-LACTAMASE"/>
    <property type="match status" value="1"/>
</dbReference>
<dbReference type="EC" id="3.5.2.6" evidence="3"/>
<dbReference type="InterPro" id="IPR000871">
    <property type="entry name" value="Beta-lactam_class-A"/>
</dbReference>
<evidence type="ECO:0000256" key="2">
    <source>
        <dbReference type="ARBA" id="ARBA00009009"/>
    </source>
</evidence>